<evidence type="ECO:0000256" key="1">
    <source>
        <dbReference type="SAM" id="Phobius"/>
    </source>
</evidence>
<dbReference type="EMBL" id="CP087714">
    <property type="protein sequence ID" value="XAT64424.1"/>
    <property type="molecule type" value="Genomic_DNA"/>
</dbReference>
<dbReference type="GeneID" id="90448692"/>
<keyword evidence="1" id="KW-1133">Transmembrane helix</keyword>
<keyword evidence="1" id="KW-0812">Transmembrane</keyword>
<accession>A0ABZ3H5L9</accession>
<dbReference type="RefSeq" id="WP_193805930.1">
    <property type="nucleotide sequence ID" value="NZ_CP087714.1"/>
</dbReference>
<feature type="transmembrane region" description="Helical" evidence="1">
    <location>
        <begin position="377"/>
        <end position="396"/>
    </location>
</feature>
<protein>
    <recommendedName>
        <fullName evidence="4">CARDB domain-containing protein</fullName>
    </recommendedName>
</protein>
<reference evidence="2 3" key="1">
    <citation type="submission" date="2021-11" db="EMBL/GenBank/DDBJ databases">
        <title>Whole genome of Geoglobus acetivorans.</title>
        <authorList>
            <person name="Liu D."/>
        </authorList>
    </citation>
    <scope>NUCLEOTIDE SEQUENCE [LARGE SCALE GENOMIC DNA]</scope>
    <source>
        <strain evidence="2 3">SBH6</strain>
    </source>
</reference>
<sequence length="405" mass="44553">MGKTYVKILFSAVLVLALVYGVEAISIGISPSFIDFKDLLRGQVVEGRARIYNTQDSPAQFKIETGEFSEWVEVLNTTGGVIDEIEVPANGYFEIIVRLKIPEDAANGNYKIPVFFVSSSEGGKVGVGMKAPLNLVFTVTGEQKKSVKLMLFTIDDTEVGIPARMEVDLLNNGNVVADPTVEITVFNPDGVEVWRNQTAVKIKPQEIKAAKISWDTSRADEGTYTGRLRLLMDGKEILTEELKFNVFEKGTLTARMEILNISVEKIIEPGKVSKVELGVKNTGQIDTEVRMRIEIYRGSEFVDLSESDPLWLEKGQTGILTAYLKMGDPGNYTLKPVLAYGGKIAKLSDIAVEVTSEAIKKQESSNSSRENSNNSKIPGFEIYSAILVTGIVILAIKSLSGRRKR</sequence>
<evidence type="ECO:0008006" key="4">
    <source>
        <dbReference type="Google" id="ProtNLM"/>
    </source>
</evidence>
<keyword evidence="3" id="KW-1185">Reference proteome</keyword>
<evidence type="ECO:0000313" key="2">
    <source>
        <dbReference type="EMBL" id="XAT64424.1"/>
    </source>
</evidence>
<evidence type="ECO:0000313" key="3">
    <source>
        <dbReference type="Proteomes" id="UP001492541"/>
    </source>
</evidence>
<name>A0ABZ3H5L9_GEOAI</name>
<organism evidence="2 3">
    <name type="scientific">Geoglobus acetivorans</name>
    <dbReference type="NCBI Taxonomy" id="565033"/>
    <lineage>
        <taxon>Archaea</taxon>
        <taxon>Methanobacteriati</taxon>
        <taxon>Methanobacteriota</taxon>
        <taxon>Archaeoglobi</taxon>
        <taxon>Archaeoglobales</taxon>
        <taxon>Archaeoglobaceae</taxon>
        <taxon>Geoglobus</taxon>
    </lineage>
</organism>
<dbReference type="Proteomes" id="UP001492541">
    <property type="component" value="Chromosome"/>
</dbReference>
<keyword evidence="1" id="KW-0472">Membrane</keyword>
<gene>
    <name evidence="2" type="ORF">LPQ35_03365</name>
</gene>
<proteinExistence type="predicted"/>